<reference evidence="2" key="1">
    <citation type="submission" date="2021-02" db="EMBL/GenBank/DDBJ databases">
        <authorList>
            <person name="Nowell W R."/>
        </authorList>
    </citation>
    <scope>NUCLEOTIDE SEQUENCE</scope>
</reference>
<dbReference type="InterPro" id="IPR001650">
    <property type="entry name" value="Helicase_C-like"/>
</dbReference>
<comment type="caution">
    <text evidence="2">The sequence shown here is derived from an EMBL/GenBank/DDBJ whole genome shotgun (WGS) entry which is preliminary data.</text>
</comment>
<dbReference type="EMBL" id="CAJOBJ010130272">
    <property type="protein sequence ID" value="CAF4718000.1"/>
    <property type="molecule type" value="Genomic_DNA"/>
</dbReference>
<dbReference type="Proteomes" id="UP000676336">
    <property type="component" value="Unassembled WGS sequence"/>
</dbReference>
<evidence type="ECO:0000313" key="2">
    <source>
        <dbReference type="EMBL" id="CAF4533515.1"/>
    </source>
</evidence>
<dbReference type="SUPFAM" id="SSF52540">
    <property type="entry name" value="P-loop containing nucleoside triphosphate hydrolases"/>
    <property type="match status" value="1"/>
</dbReference>
<feature type="domain" description="Helicase C-terminal" evidence="1">
    <location>
        <begin position="1"/>
        <end position="73"/>
    </location>
</feature>
<sequence length="73" mass="8340">MKNLLRNSYPCMSLHGGIDQYDRDSTMVDFKRGDMPLMIATSVAARGLDVKDLILVVNYDCPNHYEDYVHRCG</sequence>
<dbReference type="Pfam" id="PF00271">
    <property type="entry name" value="Helicase_C"/>
    <property type="match status" value="1"/>
</dbReference>
<dbReference type="PANTHER" id="PTHR47958">
    <property type="entry name" value="ATP-DEPENDENT RNA HELICASE DBP3"/>
    <property type="match status" value="1"/>
</dbReference>
<dbReference type="CDD" id="cd18787">
    <property type="entry name" value="SF2_C_DEAD"/>
    <property type="match status" value="1"/>
</dbReference>
<dbReference type="EMBL" id="CAJOBH010084575">
    <property type="protein sequence ID" value="CAF4533515.1"/>
    <property type="molecule type" value="Genomic_DNA"/>
</dbReference>
<protein>
    <recommendedName>
        <fullName evidence="1">Helicase C-terminal domain-containing protein</fullName>
    </recommendedName>
</protein>
<evidence type="ECO:0000313" key="3">
    <source>
        <dbReference type="EMBL" id="CAF4718000.1"/>
    </source>
</evidence>
<gene>
    <name evidence="2" type="ORF">BYL167_LOCUS37404</name>
    <name evidence="3" type="ORF">GIL414_LOCUS43734</name>
    <name evidence="4" type="ORF">SMN809_LOCUS54883</name>
</gene>
<evidence type="ECO:0000259" key="1">
    <source>
        <dbReference type="PROSITE" id="PS51194"/>
    </source>
</evidence>
<accession>A0A8S2Y527</accession>
<organism evidence="2 5">
    <name type="scientific">Rotaria magnacalcarata</name>
    <dbReference type="NCBI Taxonomy" id="392030"/>
    <lineage>
        <taxon>Eukaryota</taxon>
        <taxon>Metazoa</taxon>
        <taxon>Spiralia</taxon>
        <taxon>Gnathifera</taxon>
        <taxon>Rotifera</taxon>
        <taxon>Eurotatoria</taxon>
        <taxon>Bdelloidea</taxon>
        <taxon>Philodinida</taxon>
        <taxon>Philodinidae</taxon>
        <taxon>Rotaria</taxon>
    </lineage>
</organism>
<evidence type="ECO:0000313" key="5">
    <source>
        <dbReference type="Proteomes" id="UP000681967"/>
    </source>
</evidence>
<dbReference type="Gene3D" id="3.40.50.300">
    <property type="entry name" value="P-loop containing nucleotide triphosphate hydrolases"/>
    <property type="match status" value="1"/>
</dbReference>
<dbReference type="AlphaFoldDB" id="A0A8S2Y527"/>
<dbReference type="SMART" id="SM00490">
    <property type="entry name" value="HELICc"/>
    <property type="match status" value="1"/>
</dbReference>
<dbReference type="Proteomes" id="UP000681967">
    <property type="component" value="Unassembled WGS sequence"/>
</dbReference>
<dbReference type="InterPro" id="IPR027417">
    <property type="entry name" value="P-loop_NTPase"/>
</dbReference>
<name>A0A8S2Y527_9BILA</name>
<dbReference type="PROSITE" id="PS51194">
    <property type="entry name" value="HELICASE_CTER"/>
    <property type="match status" value="1"/>
</dbReference>
<evidence type="ECO:0000313" key="4">
    <source>
        <dbReference type="EMBL" id="CAF4965911.1"/>
    </source>
</evidence>
<dbReference type="Proteomes" id="UP000681720">
    <property type="component" value="Unassembled WGS sequence"/>
</dbReference>
<proteinExistence type="predicted"/>
<dbReference type="EMBL" id="CAJOBI010192493">
    <property type="protein sequence ID" value="CAF4965911.1"/>
    <property type="molecule type" value="Genomic_DNA"/>
</dbReference>
<feature type="non-terminal residue" evidence="2">
    <location>
        <position position="73"/>
    </location>
</feature>